<dbReference type="InterPro" id="IPR004358">
    <property type="entry name" value="Sig_transdc_His_kin-like_C"/>
</dbReference>
<dbReference type="GO" id="GO:0005524">
    <property type="term" value="F:ATP binding"/>
    <property type="evidence" value="ECO:0007669"/>
    <property type="project" value="UniProtKB-KW"/>
</dbReference>
<dbReference type="SUPFAM" id="SSF55781">
    <property type="entry name" value="GAF domain-like"/>
    <property type="match status" value="1"/>
</dbReference>
<dbReference type="Pfam" id="PF00512">
    <property type="entry name" value="HisKA"/>
    <property type="match status" value="1"/>
</dbReference>
<evidence type="ECO:0000256" key="9">
    <source>
        <dbReference type="SAM" id="Phobius"/>
    </source>
</evidence>
<dbReference type="AlphaFoldDB" id="A0A6P1MAS4"/>
<dbReference type="GO" id="GO:0000155">
    <property type="term" value="F:phosphorelay sensor kinase activity"/>
    <property type="evidence" value="ECO:0007669"/>
    <property type="project" value="InterPro"/>
</dbReference>
<evidence type="ECO:0000256" key="6">
    <source>
        <dbReference type="ARBA" id="ARBA00022777"/>
    </source>
</evidence>
<dbReference type="PROSITE" id="PS50109">
    <property type="entry name" value="HIS_KIN"/>
    <property type="match status" value="1"/>
</dbReference>
<protein>
    <recommendedName>
        <fullName evidence="2">histidine kinase</fullName>
        <ecNumber evidence="2">2.7.13.3</ecNumber>
    </recommendedName>
</protein>
<keyword evidence="12" id="KW-1185">Reference proteome</keyword>
<evidence type="ECO:0000256" key="2">
    <source>
        <dbReference type="ARBA" id="ARBA00012438"/>
    </source>
</evidence>
<dbReference type="InterPro" id="IPR013767">
    <property type="entry name" value="PAS_fold"/>
</dbReference>
<sequence length="818" mass="91656">MNLFQIIIFIGLIGNTVLGLFVLLSNPKRAANIGFFSLTLSMMLWLGSMFFCSYQHSPRMLLFWIRQTSMFAGLIPLGVSILKLTIVHDSLSLRRGFYELRYWLLVSFSIIILCHSSVFVLSASNPTASELVPPTEYGWGFIVYMAFFIGAIINFIFSFWRIAKGRGGAQKTEIQFLQLGCVASFIIGVFLIAFAEILGDQELSLFVPLSVLALDGFVAYGIATRRILAAPEVLQRVVSYLLMCLYLSVLYICAEWVGSHIFRWFVIDTTYFSGLLAALVVAFSVVPAQRWMQRFSYHLFSSSHQFDVDQVLEEAGHVFQEVSTDETLMALFSGFIIRAFQTTRVVLLKVGADGVFRHHYAFPEWGEKTDLSLSSQSSLVELVRRDAEPFTEDTLERMRPSILVNGARRDMRALGASVAVGSFTHKKLQMVVLLYPKTSRAIYDLREQKALQLVCNQLAVALENANLYTAVQNGKIYNEILLDSLTSGIVAVDDARQVTVFNQRAQTITHLPVEDIVNESMEQLPAALTEIVEKILTTGAGVRDYDTFIDTGEDRVPVRVSGSAFHGHTGKHLGALLVFSDMTLLRKMEERIRRTDRLSSIGTLSAGMAHEIRNPLVTIKTFTELLPEQYGNQEFRETFFDLVDQEVQRIDAIVNRLLNFARPAKASLKPVYLHDIIENSIRLVEQQVINNKIQLQTNLAAEHHLILADAEQINQTLVNFFLNAIQAMDLGGTLSVETMLNKSAICIDVRDTGCGLSEEHEKHIFDPFFTTKESGVGLGLSVSHGIIQEHQGTIHVDSEPGKGTVFHVELPLIDEKEI</sequence>
<evidence type="ECO:0000256" key="7">
    <source>
        <dbReference type="ARBA" id="ARBA00022840"/>
    </source>
</evidence>
<dbReference type="SMART" id="SM00387">
    <property type="entry name" value="HATPase_c"/>
    <property type="match status" value="1"/>
</dbReference>
<feature type="transmembrane region" description="Helical" evidence="9">
    <location>
        <begin position="102"/>
        <end position="121"/>
    </location>
</feature>
<dbReference type="SUPFAM" id="SSF55785">
    <property type="entry name" value="PYP-like sensor domain (PAS domain)"/>
    <property type="match status" value="1"/>
</dbReference>
<evidence type="ECO:0000259" key="10">
    <source>
        <dbReference type="PROSITE" id="PS50109"/>
    </source>
</evidence>
<evidence type="ECO:0000256" key="3">
    <source>
        <dbReference type="ARBA" id="ARBA00022553"/>
    </source>
</evidence>
<dbReference type="InterPro" id="IPR029016">
    <property type="entry name" value="GAF-like_dom_sf"/>
</dbReference>
<comment type="catalytic activity">
    <reaction evidence="1">
        <text>ATP + protein L-histidine = ADP + protein N-phospho-L-histidine.</text>
        <dbReference type="EC" id="2.7.13.3"/>
    </reaction>
</comment>
<dbReference type="InterPro" id="IPR036890">
    <property type="entry name" value="HATPase_C_sf"/>
</dbReference>
<evidence type="ECO:0000313" key="12">
    <source>
        <dbReference type="Proteomes" id="UP000464954"/>
    </source>
</evidence>
<organism evidence="11 12">
    <name type="scientific">Tichowtungia aerotolerans</name>
    <dbReference type="NCBI Taxonomy" id="2697043"/>
    <lineage>
        <taxon>Bacteria</taxon>
        <taxon>Pseudomonadati</taxon>
        <taxon>Kiritimatiellota</taxon>
        <taxon>Tichowtungiia</taxon>
        <taxon>Tichowtungiales</taxon>
        <taxon>Tichowtungiaceae</taxon>
        <taxon>Tichowtungia</taxon>
    </lineage>
</organism>
<keyword evidence="6" id="KW-0418">Kinase</keyword>
<feature type="transmembrane region" description="Helical" evidence="9">
    <location>
        <begin position="63"/>
        <end position="82"/>
    </location>
</feature>
<keyword evidence="9" id="KW-1133">Transmembrane helix</keyword>
<evidence type="ECO:0000256" key="4">
    <source>
        <dbReference type="ARBA" id="ARBA00022679"/>
    </source>
</evidence>
<dbReference type="EC" id="2.7.13.3" evidence="2"/>
<keyword evidence="9" id="KW-0812">Transmembrane</keyword>
<dbReference type="PANTHER" id="PTHR43065">
    <property type="entry name" value="SENSOR HISTIDINE KINASE"/>
    <property type="match status" value="1"/>
</dbReference>
<feature type="transmembrane region" description="Helical" evidence="9">
    <location>
        <begin position="205"/>
        <end position="225"/>
    </location>
</feature>
<proteinExistence type="predicted"/>
<dbReference type="Gene3D" id="1.10.287.130">
    <property type="match status" value="1"/>
</dbReference>
<feature type="transmembrane region" description="Helical" evidence="9">
    <location>
        <begin position="6"/>
        <end position="24"/>
    </location>
</feature>
<dbReference type="KEGG" id="taer:GT409_09350"/>
<dbReference type="RefSeq" id="WP_160628836.1">
    <property type="nucleotide sequence ID" value="NZ_CP047593.1"/>
</dbReference>
<dbReference type="Proteomes" id="UP000464954">
    <property type="component" value="Chromosome"/>
</dbReference>
<dbReference type="InterPro" id="IPR000014">
    <property type="entry name" value="PAS"/>
</dbReference>
<keyword evidence="5" id="KW-0547">Nucleotide-binding</keyword>
<feature type="transmembrane region" description="Helical" evidence="9">
    <location>
        <begin position="237"/>
        <end position="258"/>
    </location>
</feature>
<dbReference type="SUPFAM" id="SSF55874">
    <property type="entry name" value="ATPase domain of HSP90 chaperone/DNA topoisomerase II/histidine kinase"/>
    <property type="match status" value="1"/>
</dbReference>
<feature type="transmembrane region" description="Helical" evidence="9">
    <location>
        <begin position="174"/>
        <end position="199"/>
    </location>
</feature>
<accession>A0A6P1MAS4</accession>
<dbReference type="SMART" id="SM00388">
    <property type="entry name" value="HisKA"/>
    <property type="match status" value="1"/>
</dbReference>
<reference evidence="11 12" key="1">
    <citation type="submission" date="2020-01" db="EMBL/GenBank/DDBJ databases">
        <title>Ponticoccus aerotolerans gen. nov., sp. nov., an anaerobic bacterium and proposal of Ponticoccusceae fam. nov., Ponticoccusles ord. nov. and Ponticoccuse classis nov. in the phylum Kiritimatiellaeota.</title>
        <authorList>
            <person name="Zhou L.Y."/>
            <person name="Du Z.J."/>
        </authorList>
    </citation>
    <scope>NUCLEOTIDE SEQUENCE [LARGE SCALE GENOMIC DNA]</scope>
    <source>
        <strain evidence="11 12">S-5007</strain>
    </source>
</reference>
<dbReference type="InterPro" id="IPR003661">
    <property type="entry name" value="HisK_dim/P_dom"/>
</dbReference>
<dbReference type="PRINTS" id="PR00344">
    <property type="entry name" value="BCTRLSENSOR"/>
</dbReference>
<keyword evidence="9" id="KW-0472">Membrane</keyword>
<dbReference type="InterPro" id="IPR036097">
    <property type="entry name" value="HisK_dim/P_sf"/>
</dbReference>
<dbReference type="CDD" id="cd00130">
    <property type="entry name" value="PAS"/>
    <property type="match status" value="1"/>
</dbReference>
<evidence type="ECO:0000256" key="8">
    <source>
        <dbReference type="ARBA" id="ARBA00023012"/>
    </source>
</evidence>
<gene>
    <name evidence="11" type="ORF">GT409_09350</name>
</gene>
<keyword evidence="4" id="KW-0808">Transferase</keyword>
<feature type="transmembrane region" description="Helical" evidence="9">
    <location>
        <begin position="141"/>
        <end position="162"/>
    </location>
</feature>
<dbReference type="CDD" id="cd00082">
    <property type="entry name" value="HisKA"/>
    <property type="match status" value="1"/>
</dbReference>
<dbReference type="Gene3D" id="3.30.450.20">
    <property type="entry name" value="PAS domain"/>
    <property type="match status" value="1"/>
</dbReference>
<feature type="transmembrane region" description="Helical" evidence="9">
    <location>
        <begin position="31"/>
        <end position="51"/>
    </location>
</feature>
<dbReference type="PANTHER" id="PTHR43065:SF10">
    <property type="entry name" value="PEROXIDE STRESS-ACTIVATED HISTIDINE KINASE MAK3"/>
    <property type="match status" value="1"/>
</dbReference>
<dbReference type="EMBL" id="CP047593">
    <property type="protein sequence ID" value="QHI69654.1"/>
    <property type="molecule type" value="Genomic_DNA"/>
</dbReference>
<dbReference type="SUPFAM" id="SSF47384">
    <property type="entry name" value="Homodimeric domain of signal transducing histidine kinase"/>
    <property type="match status" value="1"/>
</dbReference>
<dbReference type="Pfam" id="PF02518">
    <property type="entry name" value="HATPase_c"/>
    <property type="match status" value="1"/>
</dbReference>
<dbReference type="GO" id="GO:0006355">
    <property type="term" value="P:regulation of DNA-templated transcription"/>
    <property type="evidence" value="ECO:0007669"/>
    <property type="project" value="InterPro"/>
</dbReference>
<keyword evidence="7" id="KW-0067">ATP-binding</keyword>
<name>A0A6P1MAS4_9BACT</name>
<dbReference type="Pfam" id="PF00989">
    <property type="entry name" value="PAS"/>
    <property type="match status" value="1"/>
</dbReference>
<feature type="transmembrane region" description="Helical" evidence="9">
    <location>
        <begin position="264"/>
        <end position="286"/>
    </location>
</feature>
<dbReference type="InterPro" id="IPR003594">
    <property type="entry name" value="HATPase_dom"/>
</dbReference>
<dbReference type="Gene3D" id="3.30.565.10">
    <property type="entry name" value="Histidine kinase-like ATPase, C-terminal domain"/>
    <property type="match status" value="1"/>
</dbReference>
<keyword evidence="3" id="KW-0597">Phosphoprotein</keyword>
<keyword evidence="8" id="KW-0902">Two-component regulatory system</keyword>
<evidence type="ECO:0000256" key="1">
    <source>
        <dbReference type="ARBA" id="ARBA00000085"/>
    </source>
</evidence>
<dbReference type="Gene3D" id="3.30.450.40">
    <property type="match status" value="1"/>
</dbReference>
<evidence type="ECO:0000313" key="11">
    <source>
        <dbReference type="EMBL" id="QHI69654.1"/>
    </source>
</evidence>
<dbReference type="InterPro" id="IPR005467">
    <property type="entry name" value="His_kinase_dom"/>
</dbReference>
<evidence type="ECO:0000256" key="5">
    <source>
        <dbReference type="ARBA" id="ARBA00022741"/>
    </source>
</evidence>
<dbReference type="InterPro" id="IPR035965">
    <property type="entry name" value="PAS-like_dom_sf"/>
</dbReference>
<feature type="domain" description="Histidine kinase" evidence="10">
    <location>
        <begin position="607"/>
        <end position="814"/>
    </location>
</feature>